<evidence type="ECO:0000313" key="1">
    <source>
        <dbReference type="EMBL" id="AEA44696.1"/>
    </source>
</evidence>
<dbReference type="AlphaFoldDB" id="F2IG61"/>
<proteinExistence type="predicted"/>
<dbReference type="EMBL" id="CP002542">
    <property type="protein sequence ID" value="AEA44696.1"/>
    <property type="molecule type" value="Genomic_DNA"/>
</dbReference>
<organism evidence="1 2">
    <name type="scientific">Fluviicola taffensis (strain DSM 16823 / NCIMB 13979 / RW262)</name>
    <dbReference type="NCBI Taxonomy" id="755732"/>
    <lineage>
        <taxon>Bacteria</taxon>
        <taxon>Pseudomonadati</taxon>
        <taxon>Bacteroidota</taxon>
        <taxon>Flavobacteriia</taxon>
        <taxon>Flavobacteriales</taxon>
        <taxon>Crocinitomicaceae</taxon>
        <taxon>Fluviicola</taxon>
    </lineage>
</organism>
<dbReference type="Proteomes" id="UP000007463">
    <property type="component" value="Chromosome"/>
</dbReference>
<reference evidence="1 2" key="1">
    <citation type="journal article" date="2011" name="Stand. Genomic Sci.">
        <title>Complete genome sequence of the gliding freshwater bacterium Fluviicola taffensis type strain (RW262).</title>
        <authorList>
            <person name="Woyke T."/>
            <person name="Chertkov O."/>
            <person name="Lapidus A."/>
            <person name="Nolan M."/>
            <person name="Lucas S."/>
            <person name="Del Rio T.G."/>
            <person name="Tice H."/>
            <person name="Cheng J.F."/>
            <person name="Tapia R."/>
            <person name="Han C."/>
            <person name="Goodwin L."/>
            <person name="Pitluck S."/>
            <person name="Liolios K."/>
            <person name="Pagani I."/>
            <person name="Ivanova N."/>
            <person name="Huntemann M."/>
            <person name="Mavromatis K."/>
            <person name="Mikhailova N."/>
            <person name="Pati A."/>
            <person name="Chen A."/>
            <person name="Palaniappan K."/>
            <person name="Land M."/>
            <person name="Hauser L."/>
            <person name="Brambilla E.M."/>
            <person name="Rohde M."/>
            <person name="Mwirichia R."/>
            <person name="Sikorski J."/>
            <person name="Tindall B.J."/>
            <person name="Goker M."/>
            <person name="Bristow J."/>
            <person name="Eisen J.A."/>
            <person name="Markowitz V."/>
            <person name="Hugenholtz P."/>
            <person name="Klenk H.P."/>
            <person name="Kyrpides N.C."/>
        </authorList>
    </citation>
    <scope>NUCLEOTIDE SEQUENCE [LARGE SCALE GENOMIC DNA]</scope>
    <source>
        <strain evidence="2">DSM 16823 / RW262 / RW262</strain>
    </source>
</reference>
<evidence type="ECO:0000313" key="2">
    <source>
        <dbReference type="Proteomes" id="UP000007463"/>
    </source>
</evidence>
<protein>
    <submittedName>
        <fullName evidence="1">Uncharacterized protein</fullName>
    </submittedName>
</protein>
<dbReference type="HOGENOM" id="CLU_3216596_0_0_10"/>
<name>F2IG61_FLUTR</name>
<dbReference type="KEGG" id="fte:Fluta_2715"/>
<sequence>MDDEIVENKILNSFWNGKLKGFRIFQLILFFNDNSLKDNRLLSE</sequence>
<keyword evidence="2" id="KW-1185">Reference proteome</keyword>
<accession>F2IG61</accession>
<gene>
    <name evidence="1" type="ordered locus">Fluta_2715</name>
</gene>
<reference evidence="2" key="2">
    <citation type="submission" date="2011-02" db="EMBL/GenBank/DDBJ databases">
        <title>The complete genome of Fluviicola taffensis DSM 16823.</title>
        <authorList>
            <consortium name="US DOE Joint Genome Institute (JGI-PGF)"/>
            <person name="Lucas S."/>
            <person name="Copeland A."/>
            <person name="Lapidus A."/>
            <person name="Bruce D."/>
            <person name="Goodwin L."/>
            <person name="Pitluck S."/>
            <person name="Kyrpides N."/>
            <person name="Mavromatis K."/>
            <person name="Ivanova N."/>
            <person name="Mikhailova N."/>
            <person name="Pagani I."/>
            <person name="Chertkov O."/>
            <person name="Detter J.C."/>
            <person name="Han C."/>
            <person name="Tapia R."/>
            <person name="Land M."/>
            <person name="Hauser L."/>
            <person name="Markowitz V."/>
            <person name="Cheng J.-F."/>
            <person name="Hugenholtz P."/>
            <person name="Woyke T."/>
            <person name="Wu D."/>
            <person name="Tindall B."/>
            <person name="Pomrenke H.G."/>
            <person name="Brambilla E."/>
            <person name="Klenk H.-P."/>
            <person name="Eisen J.A."/>
        </authorList>
    </citation>
    <scope>NUCLEOTIDE SEQUENCE [LARGE SCALE GENOMIC DNA]</scope>
    <source>
        <strain evidence="2">DSM 16823 / RW262 / RW262</strain>
    </source>
</reference>